<sequence>MPAFTSIQCIPNEILAEIFQHYLSQAHFGHASLLKILAQVCSNWQKVVLFSPSLWNTITLVAGKDEILPSPHSIVERIQRSGSLPLDITVVIDFYPSVPPDPMYLQVLIPFAERWRTLTLHIPFIMLEPILHHGTLYLPQMRTLSVCTTSILPSDLLCAFKNAPQLLSFTVTSHKQAPSLNAASSFTISFSTLTVLNMHVGPNGGVLCPVAFHHILSHCRRLEGCSIGLKDFDSNPSSLDWCESVGEPVVLPRLLDLSISFSGSFGSPQFLSSCILPALRNFQLHFETPASIQGRVPIPGILLGLYFKSSFSLIHFELSGTDEDFYTDELIDLLMRFRSLQSVLFMDCFIDIQDLFKALIMQSDNPSSSLLPNLSSIGIVQRRHHSIAVDHGPDDDDCIVDMIYSRLLATSTQQVFEVEVEVFGRRLREDVWERFLALQEEWKDVALLRMKTCEQD</sequence>
<comment type="caution">
    <text evidence="2">The sequence shown here is derived from an EMBL/GenBank/DDBJ whole genome shotgun (WGS) entry which is preliminary data.</text>
</comment>
<organism evidence="2 3">
    <name type="scientific">Marasmiellus scandens</name>
    <dbReference type="NCBI Taxonomy" id="2682957"/>
    <lineage>
        <taxon>Eukaryota</taxon>
        <taxon>Fungi</taxon>
        <taxon>Dikarya</taxon>
        <taxon>Basidiomycota</taxon>
        <taxon>Agaricomycotina</taxon>
        <taxon>Agaricomycetes</taxon>
        <taxon>Agaricomycetidae</taxon>
        <taxon>Agaricales</taxon>
        <taxon>Marasmiineae</taxon>
        <taxon>Omphalotaceae</taxon>
        <taxon>Marasmiellus</taxon>
    </lineage>
</organism>
<name>A0ABR1IQM8_9AGAR</name>
<dbReference type="EMBL" id="JBANRG010000086">
    <property type="protein sequence ID" value="KAK7437349.1"/>
    <property type="molecule type" value="Genomic_DNA"/>
</dbReference>
<dbReference type="Gene3D" id="1.20.1280.50">
    <property type="match status" value="1"/>
</dbReference>
<gene>
    <name evidence="2" type="ORF">VKT23_018594</name>
</gene>
<dbReference type="InterPro" id="IPR036047">
    <property type="entry name" value="F-box-like_dom_sf"/>
</dbReference>
<reference evidence="2 3" key="1">
    <citation type="submission" date="2024-01" db="EMBL/GenBank/DDBJ databases">
        <title>A draft genome for the cacao thread blight pathogen Marasmiellus scandens.</title>
        <authorList>
            <person name="Baruah I.K."/>
            <person name="Leung J."/>
            <person name="Bukari Y."/>
            <person name="Amoako-Attah I."/>
            <person name="Meinhardt L.W."/>
            <person name="Bailey B.A."/>
            <person name="Cohen S.P."/>
        </authorList>
    </citation>
    <scope>NUCLEOTIDE SEQUENCE [LARGE SCALE GENOMIC DNA]</scope>
    <source>
        <strain evidence="2 3">GH-19</strain>
    </source>
</reference>
<dbReference type="Pfam" id="PF12937">
    <property type="entry name" value="F-box-like"/>
    <property type="match status" value="1"/>
</dbReference>
<evidence type="ECO:0000313" key="2">
    <source>
        <dbReference type="EMBL" id="KAK7437349.1"/>
    </source>
</evidence>
<keyword evidence="3" id="KW-1185">Reference proteome</keyword>
<evidence type="ECO:0000259" key="1">
    <source>
        <dbReference type="Pfam" id="PF12937"/>
    </source>
</evidence>
<feature type="domain" description="F-box" evidence="1">
    <location>
        <begin position="8"/>
        <end position="60"/>
    </location>
</feature>
<dbReference type="InterPro" id="IPR001810">
    <property type="entry name" value="F-box_dom"/>
</dbReference>
<dbReference type="SUPFAM" id="SSF81383">
    <property type="entry name" value="F-box domain"/>
    <property type="match status" value="1"/>
</dbReference>
<dbReference type="Proteomes" id="UP001498398">
    <property type="component" value="Unassembled WGS sequence"/>
</dbReference>
<accession>A0ABR1IQM8</accession>
<evidence type="ECO:0000313" key="3">
    <source>
        <dbReference type="Proteomes" id="UP001498398"/>
    </source>
</evidence>
<proteinExistence type="predicted"/>
<protein>
    <recommendedName>
        <fullName evidence="1">F-box domain-containing protein</fullName>
    </recommendedName>
</protein>